<reference evidence="1 2" key="1">
    <citation type="journal article" date="2021" name="Elife">
        <title>Chloroplast acquisition without the gene transfer in kleptoplastic sea slugs, Plakobranchus ocellatus.</title>
        <authorList>
            <person name="Maeda T."/>
            <person name="Takahashi S."/>
            <person name="Yoshida T."/>
            <person name="Shimamura S."/>
            <person name="Takaki Y."/>
            <person name="Nagai Y."/>
            <person name="Toyoda A."/>
            <person name="Suzuki Y."/>
            <person name="Arimoto A."/>
            <person name="Ishii H."/>
            <person name="Satoh N."/>
            <person name="Nishiyama T."/>
            <person name="Hasebe M."/>
            <person name="Maruyama T."/>
            <person name="Minagawa J."/>
            <person name="Obokata J."/>
            <person name="Shigenobu S."/>
        </authorList>
    </citation>
    <scope>NUCLEOTIDE SEQUENCE [LARGE SCALE GENOMIC DNA]</scope>
</reference>
<accession>A0AAV3ZVT0</accession>
<protein>
    <submittedName>
        <fullName evidence="1">Uncharacterized protein</fullName>
    </submittedName>
</protein>
<evidence type="ECO:0000313" key="1">
    <source>
        <dbReference type="EMBL" id="GFN99181.1"/>
    </source>
</evidence>
<gene>
    <name evidence="1" type="ORF">PoB_002568700</name>
</gene>
<keyword evidence="2" id="KW-1185">Reference proteome</keyword>
<evidence type="ECO:0000313" key="2">
    <source>
        <dbReference type="Proteomes" id="UP000735302"/>
    </source>
</evidence>
<comment type="caution">
    <text evidence="1">The sequence shown here is derived from an EMBL/GenBank/DDBJ whole genome shotgun (WGS) entry which is preliminary data.</text>
</comment>
<name>A0AAV3ZVT0_9GAST</name>
<proteinExistence type="predicted"/>
<dbReference type="Proteomes" id="UP000735302">
    <property type="component" value="Unassembled WGS sequence"/>
</dbReference>
<dbReference type="EMBL" id="BLXT01002947">
    <property type="protein sequence ID" value="GFN99181.1"/>
    <property type="molecule type" value="Genomic_DNA"/>
</dbReference>
<sequence>MSSSCVCGDAPVRRHVCCNVINQSGSANHKLRSLAADKVAGCVYNSINGQVGCALSPDDKDPGNGLAWRRSVAADNGQRPNVNARSRHWKTFSVTTLVSVT</sequence>
<dbReference type="AlphaFoldDB" id="A0AAV3ZVT0"/>
<organism evidence="1 2">
    <name type="scientific">Plakobranchus ocellatus</name>
    <dbReference type="NCBI Taxonomy" id="259542"/>
    <lineage>
        <taxon>Eukaryota</taxon>
        <taxon>Metazoa</taxon>
        <taxon>Spiralia</taxon>
        <taxon>Lophotrochozoa</taxon>
        <taxon>Mollusca</taxon>
        <taxon>Gastropoda</taxon>
        <taxon>Heterobranchia</taxon>
        <taxon>Euthyneura</taxon>
        <taxon>Panpulmonata</taxon>
        <taxon>Sacoglossa</taxon>
        <taxon>Placobranchoidea</taxon>
        <taxon>Plakobranchidae</taxon>
        <taxon>Plakobranchus</taxon>
    </lineage>
</organism>